<protein>
    <recommendedName>
        <fullName evidence="6">Protein-export protein SecB</fullName>
    </recommendedName>
</protein>
<evidence type="ECO:0000256" key="1">
    <source>
        <dbReference type="ARBA" id="ARBA00009990"/>
    </source>
</evidence>
<dbReference type="GO" id="GO:0015031">
    <property type="term" value="P:protein transport"/>
    <property type="evidence" value="ECO:0007669"/>
    <property type="project" value="UniProtKB-UniRule"/>
</dbReference>
<dbReference type="InterPro" id="IPR003708">
    <property type="entry name" value="SecB"/>
</dbReference>
<keyword evidence="4 6" id="KW-0811">Translocation</keyword>
<dbReference type="PRINTS" id="PR01594">
    <property type="entry name" value="SECBCHAPRONE"/>
</dbReference>
<accession>A0A1U7DIK7</accession>
<dbReference type="STRING" id="1267768.BV394_08920"/>
<dbReference type="SUPFAM" id="SSF54611">
    <property type="entry name" value="SecB-like"/>
    <property type="match status" value="1"/>
</dbReference>
<dbReference type="Pfam" id="PF02556">
    <property type="entry name" value="SecB"/>
    <property type="match status" value="1"/>
</dbReference>
<evidence type="ECO:0000256" key="6">
    <source>
        <dbReference type="HAMAP-Rule" id="MF_00821"/>
    </source>
</evidence>
<dbReference type="OrthoDB" id="9795145at2"/>
<keyword evidence="5 6" id="KW-0143">Chaperone</keyword>
<dbReference type="AlphaFoldDB" id="A0A1U7DIK7"/>
<keyword evidence="2 6" id="KW-0813">Transport</keyword>
<comment type="similarity">
    <text evidence="1 6">Belongs to the SecB family.</text>
</comment>
<gene>
    <name evidence="6" type="primary">secB</name>
    <name evidence="7" type="ORF">BV394_08920</name>
</gene>
<comment type="subunit">
    <text evidence="6">Homotetramer, a dimer of dimers. One homotetramer interacts with 1 SecA dimer.</text>
</comment>
<organism evidence="7 8">
    <name type="scientific">Brevirhabdus pacifica</name>
    <dbReference type="NCBI Taxonomy" id="1267768"/>
    <lineage>
        <taxon>Bacteria</taxon>
        <taxon>Pseudomonadati</taxon>
        <taxon>Pseudomonadota</taxon>
        <taxon>Alphaproteobacteria</taxon>
        <taxon>Rhodobacterales</taxon>
        <taxon>Paracoccaceae</taxon>
        <taxon>Brevirhabdus</taxon>
    </lineage>
</organism>
<evidence type="ECO:0000313" key="8">
    <source>
        <dbReference type="Proteomes" id="UP000187266"/>
    </source>
</evidence>
<dbReference type="PANTHER" id="PTHR36918:SF1">
    <property type="entry name" value="PROTEIN-EXPORT PROTEIN SECB"/>
    <property type="match status" value="1"/>
</dbReference>
<dbReference type="PANTHER" id="PTHR36918">
    <property type="match status" value="1"/>
</dbReference>
<dbReference type="NCBIfam" id="NF004392">
    <property type="entry name" value="PRK05751.1-3"/>
    <property type="match status" value="1"/>
</dbReference>
<dbReference type="EMBL" id="CP019124">
    <property type="protein sequence ID" value="APX89822.1"/>
    <property type="molecule type" value="Genomic_DNA"/>
</dbReference>
<dbReference type="RefSeq" id="WP_076979843.1">
    <property type="nucleotide sequence ID" value="NZ_CP019124.1"/>
</dbReference>
<comment type="function">
    <text evidence="6">One of the proteins required for the normal export of preproteins out of the cell cytoplasm. It is a molecular chaperone that binds to a subset of precursor proteins, maintaining them in a translocation-competent state. It also specifically binds to its receptor SecA.</text>
</comment>
<evidence type="ECO:0000256" key="5">
    <source>
        <dbReference type="ARBA" id="ARBA00023186"/>
    </source>
</evidence>
<dbReference type="GO" id="GO:0006457">
    <property type="term" value="P:protein folding"/>
    <property type="evidence" value="ECO:0007669"/>
    <property type="project" value="UniProtKB-UniRule"/>
</dbReference>
<dbReference type="NCBIfam" id="TIGR00809">
    <property type="entry name" value="secB"/>
    <property type="match status" value="1"/>
</dbReference>
<dbReference type="GO" id="GO:0005737">
    <property type="term" value="C:cytoplasm"/>
    <property type="evidence" value="ECO:0007669"/>
    <property type="project" value="UniProtKB-SubCell"/>
</dbReference>
<dbReference type="HAMAP" id="MF_00821">
    <property type="entry name" value="SecB"/>
    <property type="match status" value="1"/>
</dbReference>
<evidence type="ECO:0000256" key="3">
    <source>
        <dbReference type="ARBA" id="ARBA00022927"/>
    </source>
</evidence>
<evidence type="ECO:0000256" key="2">
    <source>
        <dbReference type="ARBA" id="ARBA00022448"/>
    </source>
</evidence>
<reference evidence="7 8" key="1">
    <citation type="submission" date="2017-01" db="EMBL/GenBank/DDBJ databases">
        <title>Genomic analysis of Xuhuaishuia manganoxidans DY6-4.</title>
        <authorList>
            <person name="Wang X."/>
        </authorList>
    </citation>
    <scope>NUCLEOTIDE SEQUENCE [LARGE SCALE GENOMIC DNA]</scope>
    <source>
        <strain evidence="7 8">DY6-4</strain>
    </source>
</reference>
<keyword evidence="8" id="KW-1185">Reference proteome</keyword>
<dbReference type="Proteomes" id="UP000187266">
    <property type="component" value="Chromosome"/>
</dbReference>
<proteinExistence type="inferred from homology"/>
<keyword evidence="6" id="KW-0963">Cytoplasm</keyword>
<dbReference type="GO" id="GO:0051262">
    <property type="term" value="P:protein tetramerization"/>
    <property type="evidence" value="ECO:0007669"/>
    <property type="project" value="InterPro"/>
</dbReference>
<comment type="subcellular location">
    <subcellularLocation>
        <location evidence="6">Cytoplasm</location>
    </subcellularLocation>
</comment>
<name>A0A1U7DIK7_9RHOB</name>
<dbReference type="InterPro" id="IPR035958">
    <property type="entry name" value="SecB-like_sf"/>
</dbReference>
<sequence>MADQTENGAAGGNGAAEAPQVKMQIVGQFIRDMSFENVASQSGFSGEVKPEIAIQVNLDARKRGETQYEVAIKLSCKSNNASDQKPIFILEIDYAGVFNIENLPDEQLHPFLMIECPRMLFPYLRRVVSDVTRDGGFAPLNLEQIDFVALYRQELARRAQAESAGTA</sequence>
<dbReference type="Gene3D" id="3.10.420.10">
    <property type="entry name" value="SecB-like"/>
    <property type="match status" value="1"/>
</dbReference>
<evidence type="ECO:0000313" key="7">
    <source>
        <dbReference type="EMBL" id="APX89822.1"/>
    </source>
</evidence>
<dbReference type="GO" id="GO:0051082">
    <property type="term" value="F:unfolded protein binding"/>
    <property type="evidence" value="ECO:0007669"/>
    <property type="project" value="InterPro"/>
</dbReference>
<keyword evidence="3 6" id="KW-0653">Protein transport</keyword>
<evidence type="ECO:0000256" key="4">
    <source>
        <dbReference type="ARBA" id="ARBA00023010"/>
    </source>
</evidence>
<accession>A0A2M9DBI8</accession>